<protein>
    <recommendedName>
        <fullName evidence="3">Nucleotidyl transferase AbiEii/AbiGii toxin family protein</fullName>
    </recommendedName>
</protein>
<sequence>MKWHPEALSIAQKKALRRLSPLMTRRSFYLGGGTAVAIHLGHRRSVDLDWFTAGRISDAALLARDIQDEGIPFVIRQIDRGTLHGAISGVRVSFLEYRYPLLHPAISWSDYSCLLASLDDLACMKLSAVAQRGSKKDFVDIYALGLKHTSLAEMLRLYQKKYSIEDISHIFYALTYFEDTEREVVQENLLD</sequence>
<evidence type="ECO:0000313" key="2">
    <source>
        <dbReference type="Proteomes" id="UP000178606"/>
    </source>
</evidence>
<evidence type="ECO:0008006" key="3">
    <source>
        <dbReference type="Google" id="ProtNLM"/>
    </source>
</evidence>
<gene>
    <name evidence="1" type="ORF">A3F84_25825</name>
</gene>
<organism evidence="1 2">
    <name type="scientific">Handelsmanbacteria sp. (strain RIFCSPLOWO2_12_FULL_64_10)</name>
    <dbReference type="NCBI Taxonomy" id="1817868"/>
    <lineage>
        <taxon>Bacteria</taxon>
        <taxon>Candidatus Handelsmaniibacteriota</taxon>
    </lineage>
</organism>
<comment type="caution">
    <text evidence="1">The sequence shown here is derived from an EMBL/GenBank/DDBJ whole genome shotgun (WGS) entry which is preliminary data.</text>
</comment>
<evidence type="ECO:0000313" key="1">
    <source>
        <dbReference type="EMBL" id="OGG43668.1"/>
    </source>
</evidence>
<dbReference type="Proteomes" id="UP000178606">
    <property type="component" value="Unassembled WGS sequence"/>
</dbReference>
<reference evidence="1 2" key="1">
    <citation type="journal article" date="2016" name="Nat. Commun.">
        <title>Thousands of microbial genomes shed light on interconnected biogeochemical processes in an aquifer system.</title>
        <authorList>
            <person name="Anantharaman K."/>
            <person name="Brown C.T."/>
            <person name="Hug L.A."/>
            <person name="Sharon I."/>
            <person name="Castelle C.J."/>
            <person name="Probst A.J."/>
            <person name="Thomas B.C."/>
            <person name="Singh A."/>
            <person name="Wilkins M.J."/>
            <person name="Karaoz U."/>
            <person name="Brodie E.L."/>
            <person name="Williams K.H."/>
            <person name="Hubbard S.S."/>
            <person name="Banfield J.F."/>
        </authorList>
    </citation>
    <scope>NUCLEOTIDE SEQUENCE [LARGE SCALE GENOMIC DNA]</scope>
    <source>
        <strain evidence="2">RIFCSPLOWO2_12_FULL_64_10</strain>
    </source>
</reference>
<dbReference type="AlphaFoldDB" id="A0A1F6C3M7"/>
<name>A0A1F6C3M7_HANXR</name>
<dbReference type="EMBL" id="MFKF01000428">
    <property type="protein sequence ID" value="OGG43668.1"/>
    <property type="molecule type" value="Genomic_DNA"/>
</dbReference>
<proteinExistence type="predicted"/>
<accession>A0A1F6C3M7</accession>